<evidence type="ECO:0000313" key="2">
    <source>
        <dbReference type="Proteomes" id="UP001398556"/>
    </source>
</evidence>
<dbReference type="Proteomes" id="UP001398556">
    <property type="component" value="Unassembled WGS sequence"/>
</dbReference>
<reference evidence="1 2" key="1">
    <citation type="submission" date="2024-04" db="EMBL/GenBank/DDBJ databases">
        <title>Flavobacterium sp. DGU99 16S ribosomal RNA gene Genome sequencing and assembly.</title>
        <authorList>
            <person name="Park S."/>
        </authorList>
    </citation>
    <scope>NUCLEOTIDE SEQUENCE [LARGE SCALE GENOMIC DNA]</scope>
    <source>
        <strain evidence="1 2">DGU99</strain>
    </source>
</reference>
<dbReference type="RefSeq" id="WP_341701044.1">
    <property type="nucleotide sequence ID" value="NZ_JBBYHU010000027.1"/>
</dbReference>
<gene>
    <name evidence="1" type="ORF">AAEO59_12310</name>
</gene>
<keyword evidence="2" id="KW-1185">Reference proteome</keyword>
<proteinExistence type="predicted"/>
<evidence type="ECO:0000313" key="1">
    <source>
        <dbReference type="EMBL" id="MEL1241835.1"/>
    </source>
</evidence>
<dbReference type="EMBL" id="JBBYHU010000027">
    <property type="protein sequence ID" value="MEL1241835.1"/>
    <property type="molecule type" value="Genomic_DNA"/>
</dbReference>
<sequence length="286" mass="34443">MQLIPEIDFYINSFSNNPFVNRNLLNILFNKKNEFITNKQIINYIESKIDPNNQEYFQAFIKEIFDESRYITVSSLSIENYKNDVYNLYTNSKINYIVPIKFSENSEFRMDEFTNLLDLTNIKKNNYNYILNDLLSKGITCYDFSQFNDNSDVEEFFKNLLKIPKNIDIIHCFNRDYSSRFLINLKNKKINYFSLVSRDFPRNIYEYKEIKKELRTILGNKLEIFTTKKRTLIHERKIFIGGLSISFDNAFENILVEEPTWQITVEYCENKFNKWIEKKSQFHILN</sequence>
<organism evidence="1 2">
    <name type="scientific">Flavobacterium flavipallidum</name>
    <dbReference type="NCBI Taxonomy" id="3139140"/>
    <lineage>
        <taxon>Bacteria</taxon>
        <taxon>Pseudomonadati</taxon>
        <taxon>Bacteroidota</taxon>
        <taxon>Flavobacteriia</taxon>
        <taxon>Flavobacteriales</taxon>
        <taxon>Flavobacteriaceae</taxon>
        <taxon>Flavobacterium</taxon>
    </lineage>
</organism>
<comment type="caution">
    <text evidence="1">The sequence shown here is derived from an EMBL/GenBank/DDBJ whole genome shotgun (WGS) entry which is preliminary data.</text>
</comment>
<accession>A0ABU9HNV8</accession>
<name>A0ABU9HNV8_9FLAO</name>
<protein>
    <submittedName>
        <fullName evidence="1">Uncharacterized protein</fullName>
    </submittedName>
</protein>